<reference evidence="7 8" key="1">
    <citation type="journal article" date="2018" name="Nat. Ecol. Evol.">
        <title>Pezizomycetes genomes reveal the molecular basis of ectomycorrhizal truffle lifestyle.</title>
        <authorList>
            <person name="Murat C."/>
            <person name="Payen T."/>
            <person name="Noel B."/>
            <person name="Kuo A."/>
            <person name="Morin E."/>
            <person name="Chen J."/>
            <person name="Kohler A."/>
            <person name="Krizsan K."/>
            <person name="Balestrini R."/>
            <person name="Da Silva C."/>
            <person name="Montanini B."/>
            <person name="Hainaut M."/>
            <person name="Levati E."/>
            <person name="Barry K.W."/>
            <person name="Belfiori B."/>
            <person name="Cichocki N."/>
            <person name="Clum A."/>
            <person name="Dockter R.B."/>
            <person name="Fauchery L."/>
            <person name="Guy J."/>
            <person name="Iotti M."/>
            <person name="Le Tacon F."/>
            <person name="Lindquist E.A."/>
            <person name="Lipzen A."/>
            <person name="Malagnac F."/>
            <person name="Mello A."/>
            <person name="Molinier V."/>
            <person name="Miyauchi S."/>
            <person name="Poulain J."/>
            <person name="Riccioni C."/>
            <person name="Rubini A."/>
            <person name="Sitrit Y."/>
            <person name="Splivallo R."/>
            <person name="Traeger S."/>
            <person name="Wang M."/>
            <person name="Zifcakova L."/>
            <person name="Wipf D."/>
            <person name="Zambonelli A."/>
            <person name="Paolocci F."/>
            <person name="Nowrousian M."/>
            <person name="Ottonello S."/>
            <person name="Baldrian P."/>
            <person name="Spatafora J.W."/>
            <person name="Henrissat B."/>
            <person name="Nagy L.G."/>
            <person name="Aury J.M."/>
            <person name="Wincker P."/>
            <person name="Grigoriev I.V."/>
            <person name="Bonfante P."/>
            <person name="Martin F.M."/>
        </authorList>
    </citation>
    <scope>NUCLEOTIDE SEQUENCE [LARGE SCALE GENOMIC DNA]</scope>
    <source>
        <strain evidence="7 8">CCBAS932</strain>
    </source>
</reference>
<dbReference type="PANTHER" id="PTHR16201">
    <property type="entry name" value="SEVEN TRANSMEMBRANE PROTEIN 1-RELATED"/>
    <property type="match status" value="1"/>
</dbReference>
<dbReference type="EMBL" id="ML119177">
    <property type="protein sequence ID" value="RPB07680.1"/>
    <property type="molecule type" value="Genomic_DNA"/>
</dbReference>
<feature type="transmembrane region" description="Helical" evidence="6">
    <location>
        <begin position="23"/>
        <end position="43"/>
    </location>
</feature>
<keyword evidence="2 6" id="KW-0812">Transmembrane</keyword>
<evidence type="ECO:0000256" key="4">
    <source>
        <dbReference type="ARBA" id="ARBA00023136"/>
    </source>
</evidence>
<dbReference type="InParanoid" id="A0A3N4KAZ3"/>
<evidence type="ECO:0000256" key="2">
    <source>
        <dbReference type="ARBA" id="ARBA00022692"/>
    </source>
</evidence>
<dbReference type="Gene3D" id="1.20.1280.290">
    <property type="match status" value="2"/>
</dbReference>
<dbReference type="PANTHER" id="PTHR16201:SF11">
    <property type="entry name" value="PQ-LOOP REPEAT-CONTAINING PROTEIN"/>
    <property type="match status" value="1"/>
</dbReference>
<feature type="transmembrane region" description="Helical" evidence="6">
    <location>
        <begin position="55"/>
        <end position="77"/>
    </location>
</feature>
<keyword evidence="4 6" id="KW-0472">Membrane</keyword>
<dbReference type="InterPro" id="IPR051415">
    <property type="entry name" value="LAAT-1"/>
</dbReference>
<sequence length="303" mass="32709">MDSIFTTAREAARECTSLLNPSLVNFAFSTCILLGILGSYIPQHYKIIARGSSEGISPLFVLLGATGGTCGFVNILILSQGVLGCCQKGIGGFNCIAASLGVVQVGMQWTCFAVILLLFLIYFPRASPLASPATSRNSPPERAALTVTLLSVLHFVIVVACTFYFSLLTSEDTPHTPETIPQPSRQLVAWANFLGVQAMVLAGLQYIPQLYTTWTLKHAGSLSIPMMCIQTPGSFVWAISLATREGTKWSSWATFVLTGMLQGALLVMCVVWEMKNKNEGTKDSATVDQDEAERRPLIGNETS</sequence>
<evidence type="ECO:0000256" key="5">
    <source>
        <dbReference type="SAM" id="MobiDB-lite"/>
    </source>
</evidence>
<accession>A0A3N4KAZ3</accession>
<dbReference type="GO" id="GO:0016020">
    <property type="term" value="C:membrane"/>
    <property type="evidence" value="ECO:0007669"/>
    <property type="project" value="UniProtKB-SubCell"/>
</dbReference>
<feature type="transmembrane region" description="Helical" evidence="6">
    <location>
        <begin position="187"/>
        <end position="207"/>
    </location>
</feature>
<evidence type="ECO:0000256" key="3">
    <source>
        <dbReference type="ARBA" id="ARBA00022989"/>
    </source>
</evidence>
<dbReference type="Pfam" id="PF04193">
    <property type="entry name" value="PQ-loop"/>
    <property type="match status" value="2"/>
</dbReference>
<keyword evidence="3 6" id="KW-1133">Transmembrane helix</keyword>
<name>A0A3N4KAZ3_9PEZI</name>
<gene>
    <name evidence="7" type="ORF">P167DRAFT_529688</name>
</gene>
<feature type="transmembrane region" description="Helical" evidence="6">
    <location>
        <begin position="252"/>
        <end position="272"/>
    </location>
</feature>
<proteinExistence type="predicted"/>
<evidence type="ECO:0000256" key="1">
    <source>
        <dbReference type="ARBA" id="ARBA00004141"/>
    </source>
</evidence>
<feature type="region of interest" description="Disordered" evidence="5">
    <location>
        <begin position="280"/>
        <end position="303"/>
    </location>
</feature>
<dbReference type="Proteomes" id="UP000277580">
    <property type="component" value="Unassembled WGS sequence"/>
</dbReference>
<feature type="transmembrane region" description="Helical" evidence="6">
    <location>
        <begin position="97"/>
        <end position="123"/>
    </location>
</feature>
<dbReference type="AlphaFoldDB" id="A0A3N4KAZ3"/>
<evidence type="ECO:0000256" key="6">
    <source>
        <dbReference type="SAM" id="Phobius"/>
    </source>
</evidence>
<keyword evidence="8" id="KW-1185">Reference proteome</keyword>
<comment type="subcellular location">
    <subcellularLocation>
        <location evidence="1">Membrane</location>
        <topology evidence="1">Multi-pass membrane protein</topology>
    </subcellularLocation>
</comment>
<dbReference type="OrthoDB" id="19344at2759"/>
<organism evidence="7 8">
    <name type="scientific">Morchella conica CCBAS932</name>
    <dbReference type="NCBI Taxonomy" id="1392247"/>
    <lineage>
        <taxon>Eukaryota</taxon>
        <taxon>Fungi</taxon>
        <taxon>Dikarya</taxon>
        <taxon>Ascomycota</taxon>
        <taxon>Pezizomycotina</taxon>
        <taxon>Pezizomycetes</taxon>
        <taxon>Pezizales</taxon>
        <taxon>Morchellaceae</taxon>
        <taxon>Morchella</taxon>
    </lineage>
</organism>
<evidence type="ECO:0000313" key="7">
    <source>
        <dbReference type="EMBL" id="RPB07680.1"/>
    </source>
</evidence>
<evidence type="ECO:0000313" key="8">
    <source>
        <dbReference type="Proteomes" id="UP000277580"/>
    </source>
</evidence>
<feature type="transmembrane region" description="Helical" evidence="6">
    <location>
        <begin position="144"/>
        <end position="167"/>
    </location>
</feature>
<protein>
    <recommendedName>
        <fullName evidence="9">PQ loop repeat protein</fullName>
    </recommendedName>
</protein>
<dbReference type="InterPro" id="IPR006603">
    <property type="entry name" value="PQ-loop_rpt"/>
</dbReference>
<evidence type="ECO:0008006" key="9">
    <source>
        <dbReference type="Google" id="ProtNLM"/>
    </source>
</evidence>
<dbReference type="SMART" id="SM00679">
    <property type="entry name" value="CTNS"/>
    <property type="match status" value="2"/>
</dbReference>